<dbReference type="SUPFAM" id="SSF50249">
    <property type="entry name" value="Nucleic acid-binding proteins"/>
    <property type="match status" value="1"/>
</dbReference>
<dbReference type="InterPro" id="IPR012340">
    <property type="entry name" value="NA-bd_OB-fold"/>
</dbReference>
<comment type="similarity">
    <text evidence="4">Belongs to the class I-like SAM-binding methyltransferase superfamily. RNA M5U methyltransferase family.</text>
</comment>
<feature type="binding site" evidence="4">
    <location>
        <position position="298"/>
    </location>
    <ligand>
        <name>S-adenosyl-L-methionine</name>
        <dbReference type="ChEBI" id="CHEBI:59789"/>
    </ligand>
</feature>
<evidence type="ECO:0000313" key="8">
    <source>
        <dbReference type="Proteomes" id="UP000564385"/>
    </source>
</evidence>
<dbReference type="Pfam" id="PF05958">
    <property type="entry name" value="tRNA_U5-meth_tr"/>
    <property type="match status" value="1"/>
</dbReference>
<proteinExistence type="inferred from homology"/>
<dbReference type="AlphaFoldDB" id="A0A852VC80"/>
<evidence type="ECO:0000256" key="1">
    <source>
        <dbReference type="ARBA" id="ARBA00022603"/>
    </source>
</evidence>
<dbReference type="Gene3D" id="3.40.50.150">
    <property type="entry name" value="Vaccinia Virus protein VP39"/>
    <property type="match status" value="1"/>
</dbReference>
<dbReference type="PANTHER" id="PTHR11061">
    <property type="entry name" value="RNA M5U METHYLTRANSFERASE"/>
    <property type="match status" value="1"/>
</dbReference>
<dbReference type="InterPro" id="IPR002792">
    <property type="entry name" value="TRAM_dom"/>
</dbReference>
<feature type="binding site" evidence="4">
    <location>
        <position position="272"/>
    </location>
    <ligand>
        <name>S-adenosyl-L-methionine</name>
        <dbReference type="ChEBI" id="CHEBI:59789"/>
    </ligand>
</feature>
<feature type="active site" evidence="5">
    <location>
        <position position="388"/>
    </location>
</feature>
<dbReference type="PROSITE" id="PS01230">
    <property type="entry name" value="TRMA_1"/>
    <property type="match status" value="1"/>
</dbReference>
<dbReference type="EC" id="2.1.1.190" evidence="7"/>
<comment type="caution">
    <text evidence="7">The sequence shown here is derived from an EMBL/GenBank/DDBJ whole genome shotgun (WGS) entry which is preliminary data.</text>
</comment>
<name>A0A852VC80_9BACT</name>
<evidence type="ECO:0000256" key="5">
    <source>
        <dbReference type="PROSITE-ProRule" id="PRU10015"/>
    </source>
</evidence>
<dbReference type="PANTHER" id="PTHR11061:SF30">
    <property type="entry name" value="TRNA (URACIL(54)-C(5))-METHYLTRANSFERASE"/>
    <property type="match status" value="1"/>
</dbReference>
<dbReference type="SUPFAM" id="SSF53335">
    <property type="entry name" value="S-adenosyl-L-methionine-dependent methyltransferases"/>
    <property type="match status" value="1"/>
</dbReference>
<keyword evidence="2 4" id="KW-0808">Transferase</keyword>
<dbReference type="Proteomes" id="UP000564385">
    <property type="component" value="Unassembled WGS sequence"/>
</dbReference>
<dbReference type="PROSITE" id="PS50926">
    <property type="entry name" value="TRAM"/>
    <property type="match status" value="1"/>
</dbReference>
<reference evidence="7 8" key="1">
    <citation type="submission" date="2020-07" db="EMBL/GenBank/DDBJ databases">
        <title>Genomic Encyclopedia of Type Strains, Phase IV (KMG-V): Genome sequencing to study the core and pangenomes of soil and plant-associated prokaryotes.</title>
        <authorList>
            <person name="Whitman W."/>
        </authorList>
    </citation>
    <scope>NUCLEOTIDE SEQUENCE [LARGE SCALE GENOMIC DNA]</scope>
    <source>
        <strain evidence="7 8">M8UP22</strain>
    </source>
</reference>
<dbReference type="EMBL" id="JACCCU010000001">
    <property type="protein sequence ID" value="NYF88074.1"/>
    <property type="molecule type" value="Genomic_DNA"/>
</dbReference>
<protein>
    <submittedName>
        <fullName evidence="7">23S rRNA (Uracil1939-C5)-methyltransferase</fullName>
        <ecNumber evidence="7">2.1.1.190</ecNumber>
    </submittedName>
</protein>
<evidence type="ECO:0000256" key="3">
    <source>
        <dbReference type="ARBA" id="ARBA00022691"/>
    </source>
</evidence>
<gene>
    <name evidence="7" type="ORF">HDF08_000141</name>
</gene>
<dbReference type="PROSITE" id="PS51687">
    <property type="entry name" value="SAM_MT_RNA_M5U"/>
    <property type="match status" value="1"/>
</dbReference>
<evidence type="ECO:0000256" key="4">
    <source>
        <dbReference type="PROSITE-ProRule" id="PRU01024"/>
    </source>
</evidence>
<dbReference type="InterPro" id="IPR030390">
    <property type="entry name" value="MeTrfase_TrmA_AS"/>
</dbReference>
<organism evidence="7 8">
    <name type="scientific">Tunturiibacter lichenicola</name>
    <dbReference type="NCBI Taxonomy" id="2051959"/>
    <lineage>
        <taxon>Bacteria</taxon>
        <taxon>Pseudomonadati</taxon>
        <taxon>Acidobacteriota</taxon>
        <taxon>Terriglobia</taxon>
        <taxon>Terriglobales</taxon>
        <taxon>Acidobacteriaceae</taxon>
        <taxon>Tunturiibacter</taxon>
    </lineage>
</organism>
<evidence type="ECO:0000313" key="7">
    <source>
        <dbReference type="EMBL" id="NYF88074.1"/>
    </source>
</evidence>
<dbReference type="Gene3D" id="2.40.50.1070">
    <property type="match status" value="1"/>
</dbReference>
<evidence type="ECO:0000259" key="6">
    <source>
        <dbReference type="PROSITE" id="PS50926"/>
    </source>
</evidence>
<feature type="binding site" evidence="4">
    <location>
        <position position="361"/>
    </location>
    <ligand>
        <name>S-adenosyl-L-methionine</name>
        <dbReference type="ChEBI" id="CHEBI:59789"/>
    </ligand>
</feature>
<dbReference type="InterPro" id="IPR029063">
    <property type="entry name" value="SAM-dependent_MTases_sf"/>
</dbReference>
<keyword evidence="1 4" id="KW-0489">Methyltransferase</keyword>
<feature type="active site" description="Nucleophile" evidence="4">
    <location>
        <position position="388"/>
    </location>
</feature>
<dbReference type="PROSITE" id="PS01231">
    <property type="entry name" value="TRMA_2"/>
    <property type="match status" value="1"/>
</dbReference>
<feature type="domain" description="TRAM" evidence="6">
    <location>
        <begin position="1"/>
        <end position="53"/>
    </location>
</feature>
<dbReference type="InterPro" id="IPR030391">
    <property type="entry name" value="MeTrfase_TrmA_CS"/>
</dbReference>
<keyword evidence="3 4" id="KW-0949">S-adenosyl-L-methionine</keyword>
<dbReference type="NCBIfam" id="TIGR00479">
    <property type="entry name" value="rumA"/>
    <property type="match status" value="1"/>
</dbReference>
<dbReference type="InterPro" id="IPR010280">
    <property type="entry name" value="U5_MeTrfase_fam"/>
</dbReference>
<feature type="binding site" evidence="4">
    <location>
        <position position="319"/>
    </location>
    <ligand>
        <name>S-adenosyl-L-methionine</name>
        <dbReference type="ChEBI" id="CHEBI:59789"/>
    </ligand>
</feature>
<accession>A0A852VC80</accession>
<sequence length="430" mass="47940">MKLQIEKAIYGGACLAHQSDGDSVFIPFVLPGELVEVQIQQQKKNFEEASLLQVLEDSVDRVQPACPHFGECGGCHYQHTQYPAQVKMKASILQETLERAGLKTLPEIQLHSAAPWAYRNRMRLRLEELDSILKVGYNRQGTNVFLAIQECPITAPLLWRAAQSLLQVATENTASSRWLLNAVEAEFFTTADEKKLQMTVFVRKDQPGLAPLCDRMKQLVPELTGAGTSLLKPAGPQRQLQKPRPLESWGAQGLSYQAGNEDYWVSRGAFFQVNRFLIEELVRIVATNRQGQLAWDLYAGVGLFSRALAKTFQQVVAVEAAATDLIKSFKGTGRHAIEATTIEFLRQAVVQRERPQLIVVDPPRAGVGAEVCALLARVAAPEIVYVSCDPVTLARDLKMLVDAGYNLEELHLVDLFPQTFHLETIVILRR</sequence>
<dbReference type="GO" id="GO:0070041">
    <property type="term" value="F:rRNA (uridine-C5-)-methyltransferase activity"/>
    <property type="evidence" value="ECO:0007669"/>
    <property type="project" value="TreeGrafter"/>
</dbReference>
<evidence type="ECO:0000256" key="2">
    <source>
        <dbReference type="ARBA" id="ARBA00022679"/>
    </source>
</evidence>
<dbReference type="GO" id="GO:0070475">
    <property type="term" value="P:rRNA base methylation"/>
    <property type="evidence" value="ECO:0007669"/>
    <property type="project" value="TreeGrafter"/>
</dbReference>
<dbReference type="Gene3D" id="2.40.50.140">
    <property type="entry name" value="Nucleic acid-binding proteins"/>
    <property type="match status" value="1"/>
</dbReference>